<proteinExistence type="predicted"/>
<keyword evidence="4" id="KW-1185">Reference proteome</keyword>
<dbReference type="STRING" id="36646.A0A1V6V153"/>
<sequence length="153" mass="15589">MHFFTISAAIAASLSMVQFCPAPPVVLGPILAGALAGEAGAIVGYGVGKIGKRSIQGSVFEKRSDPFEGLPQPAADTCKSQLNGVEVKFTPTGPGAFRVDNVPSACMTLSNVILGQDPNQPAPTPLGSAALGYSGLSEDDINKLQAALEGKGY</sequence>
<organism evidence="3 4">
    <name type="scientific">Penicillium coprophilum</name>
    <dbReference type="NCBI Taxonomy" id="36646"/>
    <lineage>
        <taxon>Eukaryota</taxon>
        <taxon>Fungi</taxon>
        <taxon>Dikarya</taxon>
        <taxon>Ascomycota</taxon>
        <taxon>Pezizomycotina</taxon>
        <taxon>Eurotiomycetes</taxon>
        <taxon>Eurotiomycetidae</taxon>
        <taxon>Eurotiales</taxon>
        <taxon>Aspergillaceae</taxon>
        <taxon>Penicillium</taxon>
    </lineage>
</organism>
<reference evidence="4" key="1">
    <citation type="journal article" date="2017" name="Nat. Microbiol.">
        <title>Global analysis of biosynthetic gene clusters reveals vast potential of secondary metabolite production in Penicillium species.</title>
        <authorList>
            <person name="Nielsen J.C."/>
            <person name="Grijseels S."/>
            <person name="Prigent S."/>
            <person name="Ji B."/>
            <person name="Dainat J."/>
            <person name="Nielsen K.F."/>
            <person name="Frisvad J.C."/>
            <person name="Workman M."/>
            <person name="Nielsen J."/>
        </authorList>
    </citation>
    <scope>NUCLEOTIDE SEQUENCE [LARGE SCALE GENOMIC DNA]</scope>
    <source>
        <strain evidence="4">IBT 31321</strain>
    </source>
</reference>
<dbReference type="EMBL" id="MDDG01000002">
    <property type="protein sequence ID" value="OQE44348.1"/>
    <property type="molecule type" value="Genomic_DNA"/>
</dbReference>
<feature type="chain" id="PRO_5012054038" evidence="2">
    <location>
        <begin position="20"/>
        <end position="153"/>
    </location>
</feature>
<feature type="transmembrane region" description="Helical" evidence="1">
    <location>
        <begin position="29"/>
        <end position="48"/>
    </location>
</feature>
<evidence type="ECO:0000313" key="3">
    <source>
        <dbReference type="EMBL" id="OQE44348.1"/>
    </source>
</evidence>
<feature type="signal peptide" evidence="2">
    <location>
        <begin position="1"/>
        <end position="19"/>
    </location>
</feature>
<dbReference type="AlphaFoldDB" id="A0A1V6V153"/>
<evidence type="ECO:0000256" key="2">
    <source>
        <dbReference type="SAM" id="SignalP"/>
    </source>
</evidence>
<keyword evidence="1" id="KW-1133">Transmembrane helix</keyword>
<keyword evidence="1" id="KW-0812">Transmembrane</keyword>
<evidence type="ECO:0000256" key="1">
    <source>
        <dbReference type="SAM" id="Phobius"/>
    </source>
</evidence>
<name>A0A1V6V153_9EURO</name>
<keyword evidence="2" id="KW-0732">Signal</keyword>
<keyword evidence="1" id="KW-0472">Membrane</keyword>
<dbReference type="Proteomes" id="UP000191500">
    <property type="component" value="Unassembled WGS sequence"/>
</dbReference>
<evidence type="ECO:0000313" key="4">
    <source>
        <dbReference type="Proteomes" id="UP000191500"/>
    </source>
</evidence>
<comment type="caution">
    <text evidence="3">The sequence shown here is derived from an EMBL/GenBank/DDBJ whole genome shotgun (WGS) entry which is preliminary data.</text>
</comment>
<protein>
    <submittedName>
        <fullName evidence="3">Uncharacterized protein</fullName>
    </submittedName>
</protein>
<gene>
    <name evidence="3" type="ORF">PENCOP_c002G07582</name>
</gene>
<accession>A0A1V6V153</accession>